<dbReference type="AlphaFoldDB" id="A0A439CQT0"/>
<feature type="chain" id="PRO_5019164163" evidence="2">
    <location>
        <begin position="19"/>
        <end position="89"/>
    </location>
</feature>
<evidence type="ECO:0000256" key="1">
    <source>
        <dbReference type="SAM" id="Phobius"/>
    </source>
</evidence>
<gene>
    <name evidence="3" type="ORF">EKO27_g10578</name>
</gene>
<feature type="signal peptide" evidence="2">
    <location>
        <begin position="1"/>
        <end position="18"/>
    </location>
</feature>
<accession>A0A439CQT0</accession>
<name>A0A439CQT0_9PEZI</name>
<comment type="caution">
    <text evidence="3">The sequence shown here is derived from an EMBL/GenBank/DDBJ whole genome shotgun (WGS) entry which is preliminary data.</text>
</comment>
<keyword evidence="1" id="KW-1133">Transmembrane helix</keyword>
<keyword evidence="4" id="KW-1185">Reference proteome</keyword>
<organism evidence="3 4">
    <name type="scientific">Xylaria grammica</name>
    <dbReference type="NCBI Taxonomy" id="363999"/>
    <lineage>
        <taxon>Eukaryota</taxon>
        <taxon>Fungi</taxon>
        <taxon>Dikarya</taxon>
        <taxon>Ascomycota</taxon>
        <taxon>Pezizomycotina</taxon>
        <taxon>Sordariomycetes</taxon>
        <taxon>Xylariomycetidae</taxon>
        <taxon>Xylariales</taxon>
        <taxon>Xylariaceae</taxon>
        <taxon>Xylaria</taxon>
    </lineage>
</organism>
<reference evidence="3 4" key="1">
    <citation type="submission" date="2018-12" db="EMBL/GenBank/DDBJ databases">
        <title>Draft genome sequence of Xylaria grammica IHI A82.</title>
        <authorList>
            <person name="Buettner E."/>
            <person name="Kellner H."/>
        </authorList>
    </citation>
    <scope>NUCLEOTIDE SEQUENCE [LARGE SCALE GENOMIC DNA]</scope>
    <source>
        <strain evidence="3 4">IHI A82</strain>
    </source>
</reference>
<protein>
    <submittedName>
        <fullName evidence="3">Uncharacterized protein</fullName>
    </submittedName>
</protein>
<dbReference type="Proteomes" id="UP000286045">
    <property type="component" value="Unassembled WGS sequence"/>
</dbReference>
<keyword evidence="1" id="KW-0472">Membrane</keyword>
<keyword evidence="1" id="KW-0812">Transmembrane</keyword>
<evidence type="ECO:0000256" key="2">
    <source>
        <dbReference type="SAM" id="SignalP"/>
    </source>
</evidence>
<feature type="transmembrane region" description="Helical" evidence="1">
    <location>
        <begin position="42"/>
        <end position="63"/>
    </location>
</feature>
<evidence type="ECO:0000313" key="3">
    <source>
        <dbReference type="EMBL" id="RWA04526.1"/>
    </source>
</evidence>
<proteinExistence type="predicted"/>
<evidence type="ECO:0000313" key="4">
    <source>
        <dbReference type="Proteomes" id="UP000286045"/>
    </source>
</evidence>
<sequence>MSVSTAFALCLFGALALGTPLNSTTHITEDALPTVGDSGLTEGAIIAIVLCGIFVFILVLWILDCLLCGCGLCGFCCCCCGAEEIDEVV</sequence>
<keyword evidence="2" id="KW-0732">Signal</keyword>
<dbReference type="EMBL" id="RYZI01000554">
    <property type="protein sequence ID" value="RWA04526.1"/>
    <property type="molecule type" value="Genomic_DNA"/>
</dbReference>